<sequence length="180" mass="20413">MPPIKYKPPLPVRLKAPKGKILPLLGPDIRMGKSIVASSPQRVTAEQLDEARKALKRRLGKNKEFYMNVHATYAVTRKPEGTKQGQGKGAIDRYVARVPAGRVLFHIPSLNPFNAILEPDPNYEAFRSVLGKLPMPCHFRSHNNSFKINSLQFLTEEKLKQDKQKREEIIRNKLIGVKLP</sequence>
<dbReference type="InterPro" id="IPR000114">
    <property type="entry name" value="Ribosomal_uL16_bact-type"/>
</dbReference>
<dbReference type="InterPro" id="IPR016180">
    <property type="entry name" value="Ribosomal_uL16_dom"/>
</dbReference>
<keyword evidence="6" id="KW-1185">Reference proteome</keyword>
<dbReference type="Gene3D" id="3.90.1170.10">
    <property type="entry name" value="Ribosomal protein L10e/L16"/>
    <property type="match status" value="1"/>
</dbReference>
<dbReference type="GO" id="GO:0005840">
    <property type="term" value="C:ribosome"/>
    <property type="evidence" value="ECO:0007669"/>
    <property type="project" value="UniProtKB-KW"/>
</dbReference>
<evidence type="ECO:0000256" key="4">
    <source>
        <dbReference type="RuleBase" id="RU004413"/>
    </source>
</evidence>
<dbReference type="PANTHER" id="PTHR12220">
    <property type="entry name" value="50S/60S RIBOSOMAL PROTEIN L16"/>
    <property type="match status" value="1"/>
</dbReference>
<dbReference type="Proteomes" id="UP000823046">
    <property type="component" value="Unassembled WGS sequence"/>
</dbReference>
<accession>A0ABQ7J5S5</accession>
<evidence type="ECO:0000313" key="6">
    <source>
        <dbReference type="Proteomes" id="UP000823046"/>
    </source>
</evidence>
<name>A0ABQ7J5S5_9APIC</name>
<proteinExistence type="inferred from homology"/>
<evidence type="ECO:0000256" key="2">
    <source>
        <dbReference type="ARBA" id="ARBA00022980"/>
    </source>
</evidence>
<dbReference type="CDD" id="cd01433">
    <property type="entry name" value="Ribosomal_L16_L10e"/>
    <property type="match status" value="1"/>
</dbReference>
<evidence type="ECO:0000256" key="3">
    <source>
        <dbReference type="ARBA" id="ARBA00023274"/>
    </source>
</evidence>
<evidence type="ECO:0000313" key="5">
    <source>
        <dbReference type="EMBL" id="KAF8819349.1"/>
    </source>
</evidence>
<dbReference type="EMBL" id="JADAQX010000800">
    <property type="protein sequence ID" value="KAF8819349.1"/>
    <property type="molecule type" value="Genomic_DNA"/>
</dbReference>
<comment type="similarity">
    <text evidence="1 4">Belongs to the universal ribosomal protein uL16 family.</text>
</comment>
<dbReference type="Pfam" id="PF00252">
    <property type="entry name" value="Ribosomal_L16"/>
    <property type="match status" value="1"/>
</dbReference>
<keyword evidence="3 4" id="KW-0687">Ribonucleoprotein</keyword>
<keyword evidence="2 4" id="KW-0689">Ribosomal protein</keyword>
<comment type="caution">
    <text evidence="5">The sequence shown here is derived from an EMBL/GenBank/DDBJ whole genome shotgun (WGS) entry which is preliminary data.</text>
</comment>
<evidence type="ECO:0000256" key="1">
    <source>
        <dbReference type="ARBA" id="ARBA00008931"/>
    </source>
</evidence>
<dbReference type="PRINTS" id="PR00060">
    <property type="entry name" value="RIBOSOMALL16"/>
</dbReference>
<organism evidence="5 6">
    <name type="scientific">Cardiosporidium cionae</name>
    <dbReference type="NCBI Taxonomy" id="476202"/>
    <lineage>
        <taxon>Eukaryota</taxon>
        <taxon>Sar</taxon>
        <taxon>Alveolata</taxon>
        <taxon>Apicomplexa</taxon>
        <taxon>Aconoidasida</taxon>
        <taxon>Nephromycida</taxon>
        <taxon>Cardiosporidium</taxon>
    </lineage>
</organism>
<dbReference type="SUPFAM" id="SSF54686">
    <property type="entry name" value="Ribosomal protein L16p/L10e"/>
    <property type="match status" value="1"/>
</dbReference>
<dbReference type="InterPro" id="IPR047873">
    <property type="entry name" value="Ribosomal_uL16"/>
</dbReference>
<protein>
    <submittedName>
        <fullName evidence="5">50S ribosomal protein L16</fullName>
    </submittedName>
</protein>
<dbReference type="InterPro" id="IPR036920">
    <property type="entry name" value="Ribosomal_uL16_sf"/>
</dbReference>
<reference evidence="5 6" key="1">
    <citation type="journal article" date="2020" name="bioRxiv">
        <title>Metabolic contributions of an alphaproteobacterial endosymbiont in the apicomplexan Cardiosporidium cionae.</title>
        <authorList>
            <person name="Hunter E.S."/>
            <person name="Paight C.J."/>
            <person name="Lane C.E."/>
        </authorList>
    </citation>
    <scope>NUCLEOTIDE SEQUENCE [LARGE SCALE GENOMIC DNA]</scope>
    <source>
        <strain evidence="5">ESH_2018</strain>
    </source>
</reference>
<dbReference type="PANTHER" id="PTHR12220:SF13">
    <property type="entry name" value="LARGE RIBOSOMAL SUBUNIT PROTEIN UL16M"/>
    <property type="match status" value="1"/>
</dbReference>
<gene>
    <name evidence="5" type="ORF">IE077_001147</name>
</gene>